<dbReference type="CDD" id="cd00293">
    <property type="entry name" value="USP-like"/>
    <property type="match status" value="1"/>
</dbReference>
<dbReference type="PRINTS" id="PR01438">
    <property type="entry name" value="UNVRSLSTRESS"/>
</dbReference>
<evidence type="ECO:0000313" key="3">
    <source>
        <dbReference type="EMBL" id="MCK9874613.1"/>
    </source>
</evidence>
<dbReference type="PANTHER" id="PTHR31964:SF113">
    <property type="entry name" value="USPA DOMAIN-CONTAINING PROTEIN"/>
    <property type="match status" value="1"/>
</dbReference>
<feature type="domain" description="UspA" evidence="2">
    <location>
        <begin position="4"/>
        <end position="140"/>
    </location>
</feature>
<accession>A0ABT0JST6</accession>
<organism evidence="3 4">
    <name type="scientific">Frankia umida</name>
    <dbReference type="NCBI Taxonomy" id="573489"/>
    <lineage>
        <taxon>Bacteria</taxon>
        <taxon>Bacillati</taxon>
        <taxon>Actinomycetota</taxon>
        <taxon>Actinomycetes</taxon>
        <taxon>Frankiales</taxon>
        <taxon>Frankiaceae</taxon>
        <taxon>Frankia</taxon>
    </lineage>
</organism>
<evidence type="ECO:0000256" key="1">
    <source>
        <dbReference type="ARBA" id="ARBA00008791"/>
    </source>
</evidence>
<keyword evidence="4" id="KW-1185">Reference proteome</keyword>
<evidence type="ECO:0000313" key="4">
    <source>
        <dbReference type="Proteomes" id="UP001201873"/>
    </source>
</evidence>
<reference evidence="3 4" key="1">
    <citation type="submission" date="2022-04" db="EMBL/GenBank/DDBJ databases">
        <title>Genome diversity in the genus Frankia.</title>
        <authorList>
            <person name="Carlos-Shanley C."/>
            <person name="Hahn D."/>
        </authorList>
    </citation>
    <scope>NUCLEOTIDE SEQUENCE [LARGE SCALE GENOMIC DNA]</scope>
    <source>
        <strain evidence="3 4">Ag45/Mut15</strain>
    </source>
</reference>
<dbReference type="Proteomes" id="UP001201873">
    <property type="component" value="Unassembled WGS sequence"/>
</dbReference>
<dbReference type="EMBL" id="JALKFT010000002">
    <property type="protein sequence ID" value="MCK9874613.1"/>
    <property type="molecule type" value="Genomic_DNA"/>
</dbReference>
<dbReference type="InterPro" id="IPR006016">
    <property type="entry name" value="UspA"/>
</dbReference>
<comment type="similarity">
    <text evidence="1">Belongs to the universal stress protein A family.</text>
</comment>
<dbReference type="PANTHER" id="PTHR31964">
    <property type="entry name" value="ADENINE NUCLEOTIDE ALPHA HYDROLASES-LIKE SUPERFAMILY PROTEIN"/>
    <property type="match status" value="1"/>
</dbReference>
<dbReference type="InterPro" id="IPR006015">
    <property type="entry name" value="Universal_stress_UspA"/>
</dbReference>
<proteinExistence type="inferred from homology"/>
<evidence type="ECO:0000259" key="2">
    <source>
        <dbReference type="Pfam" id="PF00582"/>
    </source>
</evidence>
<name>A0ABT0JST6_9ACTN</name>
<feature type="domain" description="UspA" evidence="2">
    <location>
        <begin position="149"/>
        <end position="284"/>
    </location>
</feature>
<dbReference type="Gene3D" id="3.40.50.620">
    <property type="entry name" value="HUPs"/>
    <property type="match status" value="2"/>
</dbReference>
<dbReference type="Pfam" id="PF00582">
    <property type="entry name" value="Usp"/>
    <property type="match status" value="2"/>
</dbReference>
<comment type="caution">
    <text evidence="3">The sequence shown here is derived from an EMBL/GenBank/DDBJ whole genome shotgun (WGS) entry which is preliminary data.</text>
</comment>
<dbReference type="InterPro" id="IPR014729">
    <property type="entry name" value="Rossmann-like_a/b/a_fold"/>
</dbReference>
<dbReference type="SUPFAM" id="SSF52402">
    <property type="entry name" value="Adenine nucleotide alpha hydrolases-like"/>
    <property type="match status" value="2"/>
</dbReference>
<sequence>MSGIVVGVDGSIEAEQALRWAMREARTRGTTVTALLAWSPKHSPASVVTMSVGSGQHETETTARRILETAIHNATDPRCPVPVVERVEARHAPDALLAAAGTADLLVVGRHGASRLPRLLMGSVSAACVHRSTTPVVVVRADQSRTNGPVVVGVDGSPTSIEALRWAAGEARLRGAVLRVVHAWAPVPVGYPAVYVGVDFEASEKAARSVLDACLDAGIAQRDTLTVEDMLVTDGATHALLTATEDAQLLVVGSRGHGGFAELLLGSVTHQCLHHAPCPVVVIPAVA</sequence>
<gene>
    <name evidence="3" type="ORF">MXD59_02245</name>
</gene>
<protein>
    <submittedName>
        <fullName evidence="3">Universal stress protein</fullName>
    </submittedName>
</protein>
<dbReference type="RefSeq" id="WP_248813149.1">
    <property type="nucleotide sequence ID" value="NZ_JALKFT010000002.1"/>
</dbReference>